<dbReference type="PANTHER" id="PTHR20941">
    <property type="entry name" value="FOLATE SYNTHESIS PROTEINS"/>
    <property type="match status" value="1"/>
</dbReference>
<dbReference type="CDD" id="cd00739">
    <property type="entry name" value="DHPS"/>
    <property type="match status" value="1"/>
</dbReference>
<dbReference type="InterPro" id="IPR045031">
    <property type="entry name" value="DHP_synth-like"/>
</dbReference>
<dbReference type="Proteomes" id="UP001485459">
    <property type="component" value="Chromosome"/>
</dbReference>
<gene>
    <name evidence="10" type="primary">folP</name>
    <name evidence="10" type="ORF">WJU16_25735</name>
</gene>
<keyword evidence="6" id="KW-0479">Metal-binding</keyword>
<keyword evidence="11" id="KW-1185">Reference proteome</keyword>
<comment type="catalytic activity">
    <reaction evidence="1">
        <text>(7,8-dihydropterin-6-yl)methyl diphosphate + 4-aminobenzoate = 7,8-dihydropteroate + diphosphate</text>
        <dbReference type="Rhea" id="RHEA:19949"/>
        <dbReference type="ChEBI" id="CHEBI:17836"/>
        <dbReference type="ChEBI" id="CHEBI:17839"/>
        <dbReference type="ChEBI" id="CHEBI:33019"/>
        <dbReference type="ChEBI" id="CHEBI:72950"/>
        <dbReference type="EC" id="2.5.1.15"/>
    </reaction>
</comment>
<evidence type="ECO:0000256" key="8">
    <source>
        <dbReference type="ARBA" id="ARBA00022909"/>
    </source>
</evidence>
<evidence type="ECO:0000256" key="5">
    <source>
        <dbReference type="ARBA" id="ARBA00022679"/>
    </source>
</evidence>
<dbReference type="PROSITE" id="PS50972">
    <property type="entry name" value="PTERIN_BINDING"/>
    <property type="match status" value="1"/>
</dbReference>
<dbReference type="GO" id="GO:0004156">
    <property type="term" value="F:dihydropteroate synthase activity"/>
    <property type="evidence" value="ECO:0007669"/>
    <property type="project" value="UniProtKB-EC"/>
</dbReference>
<evidence type="ECO:0000256" key="3">
    <source>
        <dbReference type="ARBA" id="ARBA00004763"/>
    </source>
</evidence>
<dbReference type="InterPro" id="IPR011005">
    <property type="entry name" value="Dihydropteroate_synth-like_sf"/>
</dbReference>
<evidence type="ECO:0000256" key="2">
    <source>
        <dbReference type="ARBA" id="ARBA00001946"/>
    </source>
</evidence>
<dbReference type="SUPFAM" id="SSF51717">
    <property type="entry name" value="Dihydropteroate synthetase-like"/>
    <property type="match status" value="1"/>
</dbReference>
<dbReference type="InterPro" id="IPR000489">
    <property type="entry name" value="Pterin-binding_dom"/>
</dbReference>
<evidence type="ECO:0000313" key="10">
    <source>
        <dbReference type="EMBL" id="WZN41371.1"/>
    </source>
</evidence>
<evidence type="ECO:0000256" key="6">
    <source>
        <dbReference type="ARBA" id="ARBA00022723"/>
    </source>
</evidence>
<keyword evidence="5 10" id="KW-0808">Transferase</keyword>
<dbReference type="PANTHER" id="PTHR20941:SF1">
    <property type="entry name" value="FOLIC ACID SYNTHESIS PROTEIN FOL1"/>
    <property type="match status" value="1"/>
</dbReference>
<dbReference type="EC" id="2.5.1.15" evidence="4"/>
<evidence type="ECO:0000256" key="7">
    <source>
        <dbReference type="ARBA" id="ARBA00022842"/>
    </source>
</evidence>
<dbReference type="Gene3D" id="3.20.20.20">
    <property type="entry name" value="Dihydropteroate synthase-like"/>
    <property type="match status" value="1"/>
</dbReference>
<dbReference type="Pfam" id="PF00809">
    <property type="entry name" value="Pterin_bind"/>
    <property type="match status" value="1"/>
</dbReference>
<evidence type="ECO:0000313" key="11">
    <source>
        <dbReference type="Proteomes" id="UP001485459"/>
    </source>
</evidence>
<evidence type="ECO:0000259" key="9">
    <source>
        <dbReference type="PROSITE" id="PS50972"/>
    </source>
</evidence>
<keyword evidence="8" id="KW-0289">Folate biosynthesis</keyword>
<proteinExistence type="predicted"/>
<comment type="cofactor">
    <cofactor evidence="2">
        <name>Mg(2+)</name>
        <dbReference type="ChEBI" id="CHEBI:18420"/>
    </cofactor>
</comment>
<protein>
    <recommendedName>
        <fullName evidence="4">dihydropteroate synthase</fullName>
        <ecNumber evidence="4">2.5.1.15</ecNumber>
    </recommendedName>
</protein>
<accession>A0ABZ2YNL5</accession>
<dbReference type="PROSITE" id="PS00793">
    <property type="entry name" value="DHPS_2"/>
    <property type="match status" value="1"/>
</dbReference>
<sequence length="286" mass="30718">MRFKSTSLRKDFTIRCRGKLLSLADPLVMGIINVTDDSFYSDSRSRELHESVLRAEALLADGAAILDIGAQSTRPGAPEVGAAEEAARLVPAIHAILYKFPEAVISVDTYHASVAEKCILAGAAIVNDISAGDMDPEMIPVVAALQAPYIAMHMQGTPATMQTNPQYEDVVQEVLDYCIRKTEACRAAGIHDVILDPGFGFGKTLTHNYQLLREMGMLHLAGAPILIGVSRKSMVYKLLGATPAEALNGTTVLHTAALERGAHILRVHDVKAAVEAVRIVSFMEGA</sequence>
<comment type="pathway">
    <text evidence="3">Cofactor biosynthesis; tetrahydrofolate biosynthesis; 7,8-dihydrofolate from 2-amino-4-hydroxy-6-hydroxymethyl-7,8-dihydropteridine diphosphate and 4-aminobenzoate: step 1/2.</text>
</comment>
<keyword evidence="7" id="KW-0460">Magnesium</keyword>
<dbReference type="InterPro" id="IPR006390">
    <property type="entry name" value="DHP_synth_dom"/>
</dbReference>
<organism evidence="10 11">
    <name type="scientific">Chitinophaga pollutisoli</name>
    <dbReference type="NCBI Taxonomy" id="3133966"/>
    <lineage>
        <taxon>Bacteria</taxon>
        <taxon>Pseudomonadati</taxon>
        <taxon>Bacteroidota</taxon>
        <taxon>Chitinophagia</taxon>
        <taxon>Chitinophagales</taxon>
        <taxon>Chitinophagaceae</taxon>
        <taxon>Chitinophaga</taxon>
    </lineage>
</organism>
<name>A0ABZ2YNL5_9BACT</name>
<feature type="domain" description="Pterin-binding" evidence="9">
    <location>
        <begin position="26"/>
        <end position="278"/>
    </location>
</feature>
<evidence type="ECO:0000256" key="1">
    <source>
        <dbReference type="ARBA" id="ARBA00000012"/>
    </source>
</evidence>
<dbReference type="RefSeq" id="WP_341836224.1">
    <property type="nucleotide sequence ID" value="NZ_CP149822.1"/>
</dbReference>
<reference evidence="11" key="1">
    <citation type="submission" date="2024-03" db="EMBL/GenBank/DDBJ databases">
        <title>Chitinophaga horti sp. nov., isolated from garden soil.</title>
        <authorList>
            <person name="Lee D.S."/>
            <person name="Han D.M."/>
            <person name="Baek J.H."/>
            <person name="Choi D.G."/>
            <person name="Jeon J.H."/>
            <person name="Jeon C.O."/>
        </authorList>
    </citation>
    <scope>NUCLEOTIDE SEQUENCE [LARGE SCALE GENOMIC DNA]</scope>
    <source>
        <strain evidence="11">GPA1</strain>
    </source>
</reference>
<evidence type="ECO:0000256" key="4">
    <source>
        <dbReference type="ARBA" id="ARBA00012458"/>
    </source>
</evidence>
<dbReference type="EMBL" id="CP149822">
    <property type="protein sequence ID" value="WZN41371.1"/>
    <property type="molecule type" value="Genomic_DNA"/>
</dbReference>
<dbReference type="NCBIfam" id="TIGR01496">
    <property type="entry name" value="DHPS"/>
    <property type="match status" value="1"/>
</dbReference>